<dbReference type="Gene3D" id="3.30.450.20">
    <property type="entry name" value="PAS domain"/>
    <property type="match status" value="1"/>
</dbReference>
<dbReference type="InterPro" id="IPR011495">
    <property type="entry name" value="Sig_transdc_His_kin_sub2_dim/P"/>
</dbReference>
<dbReference type="EC" id="2.7.13.3" evidence="2"/>
<proteinExistence type="predicted"/>
<dbReference type="Proteomes" id="UP000002318">
    <property type="component" value="Chromosome"/>
</dbReference>
<dbReference type="HOGENOM" id="CLU_698113_0_0_12"/>
<evidence type="ECO:0000256" key="4">
    <source>
        <dbReference type="ARBA" id="ARBA00022679"/>
    </source>
</evidence>
<sequence length="395" mass="43380">MKNLNQKNCGSVCSRADFFASLAVRYLQFPLGEIDYQQVGHDLVSLSGAQSVFLNLYVADKHCIETKAFASSLTGGAVPSCGPSFVGRSWPMDDAVGKTFRSSELTSINAETGGGLDTMVHSLFSRFGEVGLWALGLLHDGRFLGNFFMVFEKEEQKPDRKGIDAFTEIVVRLLLRKEKERQLQQNLTEKDLILRESHHRIKNNLSLISSLVALQGELLSPELASLLYPIISRINAIVLIHEQLHEAGSDGKQVRFETYVRRLVGELADSFRSDDSGITLSILRADHAFFEDGTAIPLGIILTELVMNSFKHAFKGLPGGRIDVSFMCEDQTAQLIVQDDGRGMVSSDIPKQNSAGASLGLVLVESLTAQLQGHWEQSIGENGRGLKNTVAFPLP</sequence>
<evidence type="ECO:0000256" key="5">
    <source>
        <dbReference type="ARBA" id="ARBA00022741"/>
    </source>
</evidence>
<evidence type="ECO:0000313" key="9">
    <source>
        <dbReference type="EMBL" id="ADK79686.1"/>
    </source>
</evidence>
<dbReference type="STRING" id="573413.Spirs_0541"/>
<dbReference type="PROSITE" id="PS50109">
    <property type="entry name" value="HIS_KIN"/>
    <property type="match status" value="1"/>
</dbReference>
<evidence type="ECO:0000256" key="3">
    <source>
        <dbReference type="ARBA" id="ARBA00022553"/>
    </source>
</evidence>
<dbReference type="PANTHER" id="PTHR41523">
    <property type="entry name" value="TWO-COMPONENT SYSTEM SENSOR PROTEIN"/>
    <property type="match status" value="1"/>
</dbReference>
<dbReference type="Pfam" id="PF07568">
    <property type="entry name" value="HisKA_2"/>
    <property type="match status" value="1"/>
</dbReference>
<comment type="catalytic activity">
    <reaction evidence="1">
        <text>ATP + protein L-histidine = ADP + protein N-phospho-L-histidine.</text>
        <dbReference type="EC" id="2.7.13.3"/>
    </reaction>
</comment>
<dbReference type="SMART" id="SM00387">
    <property type="entry name" value="HATPase_c"/>
    <property type="match status" value="1"/>
</dbReference>
<keyword evidence="4" id="KW-0808">Transferase</keyword>
<keyword evidence="10" id="KW-1185">Reference proteome</keyword>
<dbReference type="eggNOG" id="COG3920">
    <property type="taxonomic scope" value="Bacteria"/>
</dbReference>
<feature type="domain" description="Histidine kinase" evidence="8">
    <location>
        <begin position="196"/>
        <end position="395"/>
    </location>
</feature>
<keyword evidence="3" id="KW-0597">Phosphoprotein</keyword>
<evidence type="ECO:0000259" key="8">
    <source>
        <dbReference type="PROSITE" id="PS50109"/>
    </source>
</evidence>
<dbReference type="Pfam" id="PF02518">
    <property type="entry name" value="HATPase_c"/>
    <property type="match status" value="1"/>
</dbReference>
<dbReference type="SUPFAM" id="SSF55874">
    <property type="entry name" value="ATPase domain of HSP90 chaperone/DNA topoisomerase II/histidine kinase"/>
    <property type="match status" value="1"/>
</dbReference>
<dbReference type="InterPro" id="IPR003594">
    <property type="entry name" value="HATPase_dom"/>
</dbReference>
<dbReference type="PANTHER" id="PTHR41523:SF8">
    <property type="entry name" value="ETHYLENE RESPONSE SENSOR PROTEIN"/>
    <property type="match status" value="1"/>
</dbReference>
<gene>
    <name evidence="9" type="ordered locus">Spirs_0541</name>
</gene>
<keyword evidence="7" id="KW-0067">ATP-binding</keyword>
<reference evidence="9 10" key="1">
    <citation type="journal article" date="2010" name="Stand. Genomic Sci.">
        <title>Complete genome sequence of Spirochaeta smaragdinae type strain (SEBR 4228).</title>
        <authorList>
            <person name="Mavromatis K."/>
            <person name="Yasawong M."/>
            <person name="Chertkov O."/>
            <person name="Lapidus A."/>
            <person name="Lucas S."/>
            <person name="Nolan M."/>
            <person name="Del Rio T.G."/>
            <person name="Tice H."/>
            <person name="Cheng J.F."/>
            <person name="Pitluck S."/>
            <person name="Liolios K."/>
            <person name="Ivanova N."/>
            <person name="Tapia R."/>
            <person name="Han C."/>
            <person name="Bruce D."/>
            <person name="Goodwin L."/>
            <person name="Pati A."/>
            <person name="Chen A."/>
            <person name="Palaniappan K."/>
            <person name="Land M."/>
            <person name="Hauser L."/>
            <person name="Chang Y.J."/>
            <person name="Jeffries C.D."/>
            <person name="Detter J.C."/>
            <person name="Rohde M."/>
            <person name="Brambilla E."/>
            <person name="Spring S."/>
            <person name="Goker M."/>
            <person name="Sikorski J."/>
            <person name="Woyke T."/>
            <person name="Bristow J."/>
            <person name="Eisen J.A."/>
            <person name="Markowitz V."/>
            <person name="Hugenholtz P."/>
            <person name="Klenk H.P."/>
            <person name="Kyrpides N.C."/>
        </authorList>
    </citation>
    <scope>NUCLEOTIDE SEQUENCE [LARGE SCALE GENOMIC DNA]</scope>
    <source>
        <strain evidence="10">DSM 11293 / JCM 15392 / SEBR 4228</strain>
    </source>
</reference>
<evidence type="ECO:0000256" key="7">
    <source>
        <dbReference type="ARBA" id="ARBA00022840"/>
    </source>
</evidence>
<dbReference type="OrthoDB" id="9767435at2"/>
<dbReference type="InterPro" id="IPR005467">
    <property type="entry name" value="His_kinase_dom"/>
</dbReference>
<name>E1RBF6_SEDSS</name>
<dbReference type="RefSeq" id="WP_013253150.1">
    <property type="nucleotide sequence ID" value="NC_014364.1"/>
</dbReference>
<dbReference type="InterPro" id="IPR036890">
    <property type="entry name" value="HATPase_C_sf"/>
</dbReference>
<organism evidence="9 10">
    <name type="scientific">Sediminispirochaeta smaragdinae (strain DSM 11293 / JCM 15392 / SEBR 4228)</name>
    <name type="common">Spirochaeta smaragdinae</name>
    <dbReference type="NCBI Taxonomy" id="573413"/>
    <lineage>
        <taxon>Bacteria</taxon>
        <taxon>Pseudomonadati</taxon>
        <taxon>Spirochaetota</taxon>
        <taxon>Spirochaetia</taxon>
        <taxon>Spirochaetales</taxon>
        <taxon>Spirochaetaceae</taxon>
        <taxon>Sediminispirochaeta</taxon>
    </lineage>
</organism>
<evidence type="ECO:0000313" key="10">
    <source>
        <dbReference type="Proteomes" id="UP000002318"/>
    </source>
</evidence>
<dbReference type="GO" id="GO:0005524">
    <property type="term" value="F:ATP binding"/>
    <property type="evidence" value="ECO:0007669"/>
    <property type="project" value="UniProtKB-KW"/>
</dbReference>
<dbReference type="GO" id="GO:0004673">
    <property type="term" value="F:protein histidine kinase activity"/>
    <property type="evidence" value="ECO:0007669"/>
    <property type="project" value="UniProtKB-EC"/>
</dbReference>
<dbReference type="KEGG" id="ssm:Spirs_0541"/>
<keyword evidence="6 9" id="KW-0418">Kinase</keyword>
<dbReference type="EMBL" id="CP002116">
    <property type="protein sequence ID" value="ADK79686.1"/>
    <property type="molecule type" value="Genomic_DNA"/>
</dbReference>
<protein>
    <recommendedName>
        <fullName evidence="2">histidine kinase</fullName>
        <ecNumber evidence="2">2.7.13.3</ecNumber>
    </recommendedName>
</protein>
<evidence type="ECO:0000256" key="6">
    <source>
        <dbReference type="ARBA" id="ARBA00022777"/>
    </source>
</evidence>
<evidence type="ECO:0000256" key="2">
    <source>
        <dbReference type="ARBA" id="ARBA00012438"/>
    </source>
</evidence>
<evidence type="ECO:0000256" key="1">
    <source>
        <dbReference type="ARBA" id="ARBA00000085"/>
    </source>
</evidence>
<dbReference type="AlphaFoldDB" id="E1RBF6"/>
<keyword evidence="5" id="KW-0547">Nucleotide-binding</keyword>
<dbReference type="Gene3D" id="3.30.565.10">
    <property type="entry name" value="Histidine kinase-like ATPase, C-terminal domain"/>
    <property type="match status" value="1"/>
</dbReference>
<accession>E1RBF6</accession>